<protein>
    <submittedName>
        <fullName evidence="1">Uncharacterized protein</fullName>
    </submittedName>
</protein>
<dbReference type="EMBL" id="BARS01057808">
    <property type="protein sequence ID" value="GAG43106.1"/>
    <property type="molecule type" value="Genomic_DNA"/>
</dbReference>
<feature type="non-terminal residue" evidence="1">
    <location>
        <position position="1"/>
    </location>
</feature>
<feature type="non-terminal residue" evidence="1">
    <location>
        <position position="125"/>
    </location>
</feature>
<name>X0Z3D3_9ZZZZ</name>
<reference evidence="1" key="1">
    <citation type="journal article" date="2014" name="Front. Microbiol.">
        <title>High frequency of phylogenetically diverse reductive dehalogenase-homologous genes in deep subseafloor sedimentary metagenomes.</title>
        <authorList>
            <person name="Kawai M."/>
            <person name="Futagami T."/>
            <person name="Toyoda A."/>
            <person name="Takaki Y."/>
            <person name="Nishi S."/>
            <person name="Hori S."/>
            <person name="Arai W."/>
            <person name="Tsubouchi T."/>
            <person name="Morono Y."/>
            <person name="Uchiyama I."/>
            <person name="Ito T."/>
            <person name="Fujiyama A."/>
            <person name="Inagaki F."/>
            <person name="Takami H."/>
        </authorList>
    </citation>
    <scope>NUCLEOTIDE SEQUENCE</scope>
    <source>
        <strain evidence="1">Expedition CK06-06</strain>
    </source>
</reference>
<gene>
    <name evidence="1" type="ORF">S01H1_84601</name>
</gene>
<organism evidence="1">
    <name type="scientific">marine sediment metagenome</name>
    <dbReference type="NCBI Taxonomy" id="412755"/>
    <lineage>
        <taxon>unclassified sequences</taxon>
        <taxon>metagenomes</taxon>
        <taxon>ecological metagenomes</taxon>
    </lineage>
</organism>
<proteinExistence type="predicted"/>
<comment type="caution">
    <text evidence="1">The sequence shown here is derived from an EMBL/GenBank/DDBJ whole genome shotgun (WGS) entry which is preliminary data.</text>
</comment>
<accession>X0Z3D3</accession>
<dbReference type="AlphaFoldDB" id="X0Z3D3"/>
<sequence>DNPNATIVRDGSDIFHSRIYRNYGITRHYYAFISYNITLAQALIDDILLGTPQKLKIIFRCKFSQYLTNSHTIISELTKGDTQQQVKYYDWGLNWRNIEHEFNITSGNIGNNNSIKINITSAADF</sequence>
<evidence type="ECO:0000313" key="1">
    <source>
        <dbReference type="EMBL" id="GAG43106.1"/>
    </source>
</evidence>